<protein>
    <submittedName>
        <fullName evidence="3">Uncharacterized membrane protein</fullName>
    </submittedName>
</protein>
<feature type="transmembrane region" description="Helical" evidence="1">
    <location>
        <begin position="145"/>
        <end position="164"/>
    </location>
</feature>
<feature type="domain" description="Heparan-alpha-glucosaminide N-acetyltransferase catalytic" evidence="2">
    <location>
        <begin position="10"/>
        <end position="214"/>
    </location>
</feature>
<feature type="transmembrane region" description="Helical" evidence="1">
    <location>
        <begin position="222"/>
        <end position="243"/>
    </location>
</feature>
<keyword evidence="1" id="KW-0812">Transmembrane</keyword>
<proteinExistence type="predicted"/>
<accession>A0A1H3S2L9</accession>
<evidence type="ECO:0000313" key="3">
    <source>
        <dbReference type="EMBL" id="SDZ32246.1"/>
    </source>
</evidence>
<feature type="transmembrane region" description="Helical" evidence="1">
    <location>
        <begin position="118"/>
        <end position="140"/>
    </location>
</feature>
<comment type="caution">
    <text evidence="3">The sequence shown here is derived from an EMBL/GenBank/DDBJ whole genome shotgun (WGS) entry which is preliminary data.</text>
</comment>
<sequence length="393" mass="44508">MTSIPISNNRISSLDLVKGLAMIIMALDHTRDYVHAQAFLFDPADPTQTTLAIFFTRWVTHFCAPAFSLLAGMSAFMVGKRKPKNELSGFLLKRGIWLVIIELTLVNFGWLFDFSYGTLLLQVIWSLGISMIALAGLVYLPRNILLVFSLILIFGHNLLDTISLDDSIVWALFHQLNIFNLSDSLMLVVGYPIIPWVAVMSLGYCLGSFYDRSVDPVKRRETFNFIGISAIVLFVILGGSNVYGDPIAFEQFGSFSKNLVSFLNPTKYPPSLLFLLMTLGGTLLLLANSEKWKGKAVDFICSFGRVPFFFYIIHIYLIHLIAIGLAAMTGYSWEKNMVMAAWGIIENPLPGYGFPLWVVYLVWISVILLLYPICKKFDRYKMGNKDKWWLSYF</sequence>
<dbReference type="Proteomes" id="UP000199663">
    <property type="component" value="Unassembled WGS sequence"/>
</dbReference>
<dbReference type="PANTHER" id="PTHR40407">
    <property type="entry name" value="MEMBRANE PROTEIN-LIKE PROTEIN"/>
    <property type="match status" value="1"/>
</dbReference>
<evidence type="ECO:0000313" key="4">
    <source>
        <dbReference type="Proteomes" id="UP000199663"/>
    </source>
</evidence>
<feature type="transmembrane region" description="Helical" evidence="1">
    <location>
        <begin position="268"/>
        <end position="287"/>
    </location>
</feature>
<feature type="transmembrane region" description="Helical" evidence="1">
    <location>
        <begin position="184"/>
        <end position="210"/>
    </location>
</feature>
<feature type="transmembrane region" description="Helical" evidence="1">
    <location>
        <begin position="91"/>
        <end position="112"/>
    </location>
</feature>
<feature type="transmembrane region" description="Helical" evidence="1">
    <location>
        <begin position="353"/>
        <end position="374"/>
    </location>
</feature>
<dbReference type="Pfam" id="PF07786">
    <property type="entry name" value="HGSNAT_cat"/>
    <property type="match status" value="1"/>
</dbReference>
<dbReference type="PANTHER" id="PTHR40407:SF1">
    <property type="entry name" value="HEPARAN-ALPHA-GLUCOSAMINIDE N-ACETYLTRANSFERASE CATALYTIC DOMAIN-CONTAINING PROTEIN"/>
    <property type="match status" value="1"/>
</dbReference>
<keyword evidence="1" id="KW-0472">Membrane</keyword>
<keyword evidence="4" id="KW-1185">Reference proteome</keyword>
<gene>
    <name evidence="3" type="ORF">SAMN05444412_11065</name>
</gene>
<dbReference type="EMBL" id="FNQC01000010">
    <property type="protein sequence ID" value="SDZ32246.1"/>
    <property type="molecule type" value="Genomic_DNA"/>
</dbReference>
<name>A0A1H3S2L9_9BACT</name>
<feature type="transmembrane region" description="Helical" evidence="1">
    <location>
        <begin position="308"/>
        <end position="333"/>
    </location>
</feature>
<dbReference type="InterPro" id="IPR012429">
    <property type="entry name" value="HGSNAT_cat"/>
</dbReference>
<dbReference type="RefSeq" id="WP_019598586.1">
    <property type="nucleotide sequence ID" value="NZ_FNQC01000010.1"/>
</dbReference>
<keyword evidence="1" id="KW-1133">Transmembrane helix</keyword>
<organism evidence="3 4">
    <name type="scientific">Rhodonellum ikkaensis</name>
    <dbReference type="NCBI Taxonomy" id="336829"/>
    <lineage>
        <taxon>Bacteria</taxon>
        <taxon>Pseudomonadati</taxon>
        <taxon>Bacteroidota</taxon>
        <taxon>Cytophagia</taxon>
        <taxon>Cytophagales</taxon>
        <taxon>Cytophagaceae</taxon>
        <taxon>Rhodonellum</taxon>
    </lineage>
</organism>
<reference evidence="3 4" key="1">
    <citation type="submission" date="2016-10" db="EMBL/GenBank/DDBJ databases">
        <authorList>
            <person name="Varghese N."/>
            <person name="Submissions S."/>
        </authorList>
    </citation>
    <scope>NUCLEOTIDE SEQUENCE [LARGE SCALE GENOMIC DNA]</scope>
    <source>
        <strain evidence="3 4">DSM 17997</strain>
    </source>
</reference>
<evidence type="ECO:0000256" key="1">
    <source>
        <dbReference type="SAM" id="Phobius"/>
    </source>
</evidence>
<evidence type="ECO:0000259" key="2">
    <source>
        <dbReference type="Pfam" id="PF07786"/>
    </source>
</evidence>